<protein>
    <submittedName>
        <fullName evidence="1">Uncharacterized protein</fullName>
    </submittedName>
</protein>
<proteinExistence type="predicted"/>
<accession>A0A167HTW4</accession>
<dbReference type="KEGG" id="hyl:LPB072_11855"/>
<name>A0A167HTW4_9BURK</name>
<keyword evidence="3" id="KW-1185">Reference proteome</keyword>
<reference evidence="2 3" key="1">
    <citation type="submission" date="2016-02" db="EMBL/GenBank/DDBJ databases">
        <title>Draft genome sequence of Hydrogenophaga sp. LPB0072.</title>
        <authorList>
            <person name="Shin S.-K."/>
            <person name="Yi H."/>
        </authorList>
    </citation>
    <scope>NUCLEOTIDE SEQUENCE [LARGE SCALE GENOMIC DNA]</scope>
    <source>
        <strain evidence="2 3">LPB0072</strain>
    </source>
</reference>
<dbReference type="RefSeq" id="WP_066089892.1">
    <property type="nucleotide sequence ID" value="NZ_CP017476.1"/>
</dbReference>
<reference evidence="1 4" key="2">
    <citation type="submission" date="2016-10" db="EMBL/GenBank/DDBJ databases">
        <title>Hydorgenophaga sp. LPB0072 isolated from gastropod.</title>
        <authorList>
            <person name="Kim E."/>
            <person name="Yi H."/>
        </authorList>
    </citation>
    <scope>NUCLEOTIDE SEQUENCE [LARGE SCALE GENOMIC DNA]</scope>
    <source>
        <strain evidence="1 4">LPB0072</strain>
    </source>
</reference>
<evidence type="ECO:0000313" key="1">
    <source>
        <dbReference type="EMBL" id="AOW13442.1"/>
    </source>
</evidence>
<evidence type="ECO:0000313" key="3">
    <source>
        <dbReference type="Proteomes" id="UP000185657"/>
    </source>
</evidence>
<dbReference type="EMBL" id="CP017476">
    <property type="protein sequence ID" value="AOW13442.1"/>
    <property type="molecule type" value="Genomic_DNA"/>
</dbReference>
<dbReference type="Proteomes" id="UP000185680">
    <property type="component" value="Chromosome"/>
</dbReference>
<dbReference type="STRING" id="1763535.LPB072_11855"/>
<evidence type="ECO:0000313" key="2">
    <source>
        <dbReference type="EMBL" id="OAD41733.1"/>
    </source>
</evidence>
<dbReference type="EMBL" id="LVWD01000013">
    <property type="protein sequence ID" value="OAD41733.1"/>
    <property type="molecule type" value="Genomic_DNA"/>
</dbReference>
<gene>
    <name evidence="1" type="ORF">LPB072_11855</name>
    <name evidence="2" type="ORF">LPB72_10475</name>
</gene>
<evidence type="ECO:0000313" key="4">
    <source>
        <dbReference type="Proteomes" id="UP000185680"/>
    </source>
</evidence>
<dbReference type="AlphaFoldDB" id="A0A167HTW4"/>
<sequence>MTYLVAEAKTPSNFVSEKIPQAERDAFDFSRHRLYTPLGGARWPTDRWVVDKERRVALVGGGTNGNYAADEDIATTFWETLLVEGLSVGVIYKRAADLLEGKDPVTGRRHVIKNLSDTYLYLPAALYARKDEVIALLEEAYFVDAGGPQRPWIRGAKVDLTAARLDTEYGHSKHGV</sequence>
<organism evidence="1 4">
    <name type="scientific">Hydrogenophaga crassostreae</name>
    <dbReference type="NCBI Taxonomy" id="1763535"/>
    <lineage>
        <taxon>Bacteria</taxon>
        <taxon>Pseudomonadati</taxon>
        <taxon>Pseudomonadota</taxon>
        <taxon>Betaproteobacteria</taxon>
        <taxon>Burkholderiales</taxon>
        <taxon>Comamonadaceae</taxon>
        <taxon>Hydrogenophaga</taxon>
    </lineage>
</organism>
<dbReference type="Proteomes" id="UP000185657">
    <property type="component" value="Unassembled WGS sequence"/>
</dbReference>